<gene>
    <name evidence="3" type="ORF">S03H2_70601</name>
</gene>
<keyword evidence="2" id="KW-0472">Membrane</keyword>
<accession>X1LM40</accession>
<dbReference type="EMBL" id="BARU01046969">
    <property type="protein sequence ID" value="GAH95208.1"/>
    <property type="molecule type" value="Genomic_DNA"/>
</dbReference>
<evidence type="ECO:0000256" key="1">
    <source>
        <dbReference type="SAM" id="Coils"/>
    </source>
</evidence>
<feature type="coiled-coil region" evidence="1">
    <location>
        <begin position="79"/>
        <end position="113"/>
    </location>
</feature>
<organism evidence="3">
    <name type="scientific">marine sediment metagenome</name>
    <dbReference type="NCBI Taxonomy" id="412755"/>
    <lineage>
        <taxon>unclassified sequences</taxon>
        <taxon>metagenomes</taxon>
        <taxon>ecological metagenomes</taxon>
    </lineage>
</organism>
<feature type="transmembrane region" description="Helical" evidence="2">
    <location>
        <begin position="36"/>
        <end position="56"/>
    </location>
</feature>
<dbReference type="Gene3D" id="2.60.40.10">
    <property type="entry name" value="Immunoglobulins"/>
    <property type="match status" value="1"/>
</dbReference>
<feature type="non-terminal residue" evidence="3">
    <location>
        <position position="1"/>
    </location>
</feature>
<evidence type="ECO:0008006" key="4">
    <source>
        <dbReference type="Google" id="ProtNLM"/>
    </source>
</evidence>
<sequence>GGEYTLKINVALIEGNWSSDPLSLKVHITPPFWERFWFLASIFIALIMSVMVYNRYRTIALKQRKKVLELLVRERTQQIEGQKEQLEMQNLEIIEQRDKLLDLNNKVQQANQNQMRFF</sequence>
<evidence type="ECO:0000256" key="2">
    <source>
        <dbReference type="SAM" id="Phobius"/>
    </source>
</evidence>
<dbReference type="AlphaFoldDB" id="X1LM40"/>
<evidence type="ECO:0000313" key="3">
    <source>
        <dbReference type="EMBL" id="GAH95208.1"/>
    </source>
</evidence>
<dbReference type="InterPro" id="IPR013783">
    <property type="entry name" value="Ig-like_fold"/>
</dbReference>
<keyword evidence="1" id="KW-0175">Coiled coil</keyword>
<keyword evidence="2" id="KW-0812">Transmembrane</keyword>
<comment type="caution">
    <text evidence="3">The sequence shown here is derived from an EMBL/GenBank/DDBJ whole genome shotgun (WGS) entry which is preliminary data.</text>
</comment>
<name>X1LM40_9ZZZZ</name>
<proteinExistence type="predicted"/>
<feature type="non-terminal residue" evidence="3">
    <location>
        <position position="118"/>
    </location>
</feature>
<reference evidence="3" key="1">
    <citation type="journal article" date="2014" name="Front. Microbiol.">
        <title>High frequency of phylogenetically diverse reductive dehalogenase-homologous genes in deep subseafloor sedimentary metagenomes.</title>
        <authorList>
            <person name="Kawai M."/>
            <person name="Futagami T."/>
            <person name="Toyoda A."/>
            <person name="Takaki Y."/>
            <person name="Nishi S."/>
            <person name="Hori S."/>
            <person name="Arai W."/>
            <person name="Tsubouchi T."/>
            <person name="Morono Y."/>
            <person name="Uchiyama I."/>
            <person name="Ito T."/>
            <person name="Fujiyama A."/>
            <person name="Inagaki F."/>
            <person name="Takami H."/>
        </authorList>
    </citation>
    <scope>NUCLEOTIDE SEQUENCE</scope>
    <source>
        <strain evidence="3">Expedition CK06-06</strain>
    </source>
</reference>
<keyword evidence="2" id="KW-1133">Transmembrane helix</keyword>
<protein>
    <recommendedName>
        <fullName evidence="4">Two component regulator three Y domain-containing protein</fullName>
    </recommendedName>
</protein>